<evidence type="ECO:0000256" key="4">
    <source>
        <dbReference type="SAM" id="Coils"/>
    </source>
</evidence>
<evidence type="ECO:0000313" key="6">
    <source>
        <dbReference type="EMBL" id="RMZ58841.1"/>
    </source>
</evidence>
<dbReference type="SMART" id="SM00342">
    <property type="entry name" value="HTH_ARAC"/>
    <property type="match status" value="1"/>
</dbReference>
<evidence type="ECO:0000259" key="5">
    <source>
        <dbReference type="PROSITE" id="PS01124"/>
    </source>
</evidence>
<dbReference type="AlphaFoldDB" id="A0A3M7L7U8"/>
<dbReference type="EMBL" id="QWIV01000014">
    <property type="protein sequence ID" value="RMZ58841.1"/>
    <property type="molecule type" value="Genomic_DNA"/>
</dbReference>
<evidence type="ECO:0000256" key="2">
    <source>
        <dbReference type="ARBA" id="ARBA00023125"/>
    </source>
</evidence>
<dbReference type="InterPro" id="IPR018060">
    <property type="entry name" value="HTH_AraC"/>
</dbReference>
<sequence length="306" mass="35039">MKSKSDIHNFSSISQLARYLGQPAPLHPLIALIDYSNVSANLFENGTKISLDFYKISFKNNFNGQIKYGQSHYDFEEGGLAFLKPKQIVISSDNLASYEGYVLYFHPDFIRGYPLSNLIHQYGFFSYAVSEALFLSAKEKNIIINLFKTIANELENNIDQFSQDILISQIELLLNYSNRFYHRQFITQKTVNHEIINSLDHLLDEYFGNSYGLNGGLPSVNYFSTQLNVSPRYLSDILRSLTGQNTQQYIQSKIIEQSKDLLSSTSFSVAEIAYKLGFEHPQSFNKLFKTKTNLSPLAFRQSFNVN</sequence>
<feature type="domain" description="HTH araC/xylS-type" evidence="5">
    <location>
        <begin position="197"/>
        <end position="302"/>
    </location>
</feature>
<keyword evidence="4" id="KW-0175">Coiled coil</keyword>
<dbReference type="RefSeq" id="WP_122547989.1">
    <property type="nucleotide sequence ID" value="NZ_QWIV01000014.1"/>
</dbReference>
<reference evidence="6 7" key="1">
    <citation type="submission" date="2018-08" db="EMBL/GenBank/DDBJ databases">
        <title>Chryseobacterium nematophagum: a novel matrix digesting pathogen of nematodes.</title>
        <authorList>
            <person name="Page A."/>
            <person name="Roberts M."/>
            <person name="Felix M.-A."/>
            <person name="Weir W."/>
        </authorList>
    </citation>
    <scope>NUCLEOTIDE SEQUENCE [LARGE SCALE GENOMIC DNA]</scope>
    <source>
        <strain evidence="6 7">JUb275</strain>
    </source>
</reference>
<keyword evidence="7" id="KW-1185">Reference proteome</keyword>
<keyword evidence="1" id="KW-0805">Transcription regulation</keyword>
<evidence type="ECO:0000313" key="7">
    <source>
        <dbReference type="Proteomes" id="UP000267524"/>
    </source>
</evidence>
<proteinExistence type="predicted"/>
<protein>
    <submittedName>
        <fullName evidence="6">AraC family transcriptional regulator</fullName>
    </submittedName>
</protein>
<name>A0A3M7L7U8_9FLAO</name>
<dbReference type="GO" id="GO:0003700">
    <property type="term" value="F:DNA-binding transcription factor activity"/>
    <property type="evidence" value="ECO:0007669"/>
    <property type="project" value="InterPro"/>
</dbReference>
<comment type="caution">
    <text evidence="6">The sequence shown here is derived from an EMBL/GenBank/DDBJ whole genome shotgun (WGS) entry which is preliminary data.</text>
</comment>
<dbReference type="PROSITE" id="PS01124">
    <property type="entry name" value="HTH_ARAC_FAMILY_2"/>
    <property type="match status" value="1"/>
</dbReference>
<keyword evidence="2" id="KW-0238">DNA-binding</keyword>
<gene>
    <name evidence="6" type="ORF">D1632_14800</name>
</gene>
<dbReference type="GO" id="GO:0043565">
    <property type="term" value="F:sequence-specific DNA binding"/>
    <property type="evidence" value="ECO:0007669"/>
    <property type="project" value="InterPro"/>
</dbReference>
<organism evidence="6 7">
    <name type="scientific">Chryseobacterium nematophagum</name>
    <dbReference type="NCBI Taxonomy" id="2305228"/>
    <lineage>
        <taxon>Bacteria</taxon>
        <taxon>Pseudomonadati</taxon>
        <taxon>Bacteroidota</taxon>
        <taxon>Flavobacteriia</taxon>
        <taxon>Flavobacteriales</taxon>
        <taxon>Weeksellaceae</taxon>
        <taxon>Chryseobacterium group</taxon>
        <taxon>Chryseobacterium</taxon>
    </lineage>
</organism>
<evidence type="ECO:0000256" key="1">
    <source>
        <dbReference type="ARBA" id="ARBA00023015"/>
    </source>
</evidence>
<dbReference type="Gene3D" id="1.10.10.60">
    <property type="entry name" value="Homeodomain-like"/>
    <property type="match status" value="2"/>
</dbReference>
<dbReference type="InterPro" id="IPR009057">
    <property type="entry name" value="Homeodomain-like_sf"/>
</dbReference>
<dbReference type="PANTHER" id="PTHR43280">
    <property type="entry name" value="ARAC-FAMILY TRANSCRIPTIONAL REGULATOR"/>
    <property type="match status" value="1"/>
</dbReference>
<evidence type="ECO:0000256" key="3">
    <source>
        <dbReference type="ARBA" id="ARBA00023163"/>
    </source>
</evidence>
<dbReference type="Pfam" id="PF12833">
    <property type="entry name" value="HTH_18"/>
    <property type="match status" value="1"/>
</dbReference>
<accession>A0A3M7L7U8</accession>
<dbReference type="SUPFAM" id="SSF46689">
    <property type="entry name" value="Homeodomain-like"/>
    <property type="match status" value="1"/>
</dbReference>
<dbReference type="PANTHER" id="PTHR43280:SF32">
    <property type="entry name" value="TRANSCRIPTIONAL REGULATORY PROTEIN"/>
    <property type="match status" value="1"/>
</dbReference>
<keyword evidence="3" id="KW-0804">Transcription</keyword>
<dbReference type="Proteomes" id="UP000267524">
    <property type="component" value="Unassembled WGS sequence"/>
</dbReference>
<feature type="coiled-coil region" evidence="4">
    <location>
        <begin position="144"/>
        <end position="171"/>
    </location>
</feature>